<dbReference type="EMBL" id="QPII01000005">
    <property type="protein sequence ID" value="RCV89854.1"/>
    <property type="molecule type" value="Genomic_DNA"/>
</dbReference>
<feature type="compositionally biased region" description="Polar residues" evidence="1">
    <location>
        <begin position="60"/>
        <end position="77"/>
    </location>
</feature>
<proteinExistence type="predicted"/>
<organism evidence="2 3">
    <name type="scientific">Billgrantia montanilacus</name>
    <dbReference type="NCBI Taxonomy" id="2282305"/>
    <lineage>
        <taxon>Bacteria</taxon>
        <taxon>Pseudomonadati</taxon>
        <taxon>Pseudomonadota</taxon>
        <taxon>Gammaproteobacteria</taxon>
        <taxon>Oceanospirillales</taxon>
        <taxon>Halomonadaceae</taxon>
        <taxon>Billgrantia</taxon>
    </lineage>
</organism>
<gene>
    <name evidence="2" type="ORF">DU505_09735</name>
</gene>
<feature type="region of interest" description="Disordered" evidence="1">
    <location>
        <begin position="55"/>
        <end position="77"/>
    </location>
</feature>
<comment type="caution">
    <text evidence="2">The sequence shown here is derived from an EMBL/GenBank/DDBJ whole genome shotgun (WGS) entry which is preliminary data.</text>
</comment>
<reference evidence="2 3" key="1">
    <citation type="submission" date="2018-07" db="EMBL/GenBank/DDBJ databases">
        <title>Halomonas montanilacus sp. nov., isolated from Lake Pengyan on Tibetan Plateau.</title>
        <authorList>
            <person name="Lu H."/>
            <person name="Xing P."/>
            <person name="Wu Q."/>
        </authorList>
    </citation>
    <scope>NUCLEOTIDE SEQUENCE [LARGE SCALE GENOMIC DNA]</scope>
    <source>
        <strain evidence="2 3">PYC7W</strain>
    </source>
</reference>
<keyword evidence="3" id="KW-1185">Reference proteome</keyword>
<dbReference type="Proteomes" id="UP000252405">
    <property type="component" value="Unassembled WGS sequence"/>
</dbReference>
<evidence type="ECO:0000313" key="2">
    <source>
        <dbReference type="EMBL" id="RCV89854.1"/>
    </source>
</evidence>
<accession>A0A368TYP1</accession>
<dbReference type="RefSeq" id="WP_114478783.1">
    <property type="nucleotide sequence ID" value="NZ_QPII01000005.1"/>
</dbReference>
<evidence type="ECO:0000256" key="1">
    <source>
        <dbReference type="SAM" id="MobiDB-lite"/>
    </source>
</evidence>
<evidence type="ECO:0000313" key="3">
    <source>
        <dbReference type="Proteomes" id="UP000252405"/>
    </source>
</evidence>
<name>A0A368TYP1_9GAMM</name>
<protein>
    <submittedName>
        <fullName evidence="2">Uncharacterized protein</fullName>
    </submittedName>
</protein>
<sequence>MTPHNRLSHELPLFAAAGGPPALPDGRLADTLTGHRLAQDDIVRRELRNDVMLAGDRTAQAATNRVTPGEQQMPQRR</sequence>
<dbReference type="AlphaFoldDB" id="A0A368TYP1"/>